<evidence type="ECO:0000313" key="11">
    <source>
        <dbReference type="EMBL" id="PWE18505.1"/>
    </source>
</evidence>
<comment type="caution">
    <text evidence="11">The sequence shown here is derived from an EMBL/GenBank/DDBJ whole genome shotgun (WGS) entry which is preliminary data.</text>
</comment>
<evidence type="ECO:0000313" key="12">
    <source>
        <dbReference type="Proteomes" id="UP000245168"/>
    </source>
</evidence>
<dbReference type="NCBIfam" id="TIGR00016">
    <property type="entry name" value="ackA"/>
    <property type="match status" value="1"/>
</dbReference>
<feature type="site" description="Transition state stabilizer" evidence="9">
    <location>
        <position position="181"/>
    </location>
</feature>
<comment type="similarity">
    <text evidence="1 9 10">Belongs to the acetokinase family.</text>
</comment>
<organism evidence="11 12">
    <name type="scientific">Marinicauda salina</name>
    <dbReference type="NCBI Taxonomy" id="2135793"/>
    <lineage>
        <taxon>Bacteria</taxon>
        <taxon>Pseudomonadati</taxon>
        <taxon>Pseudomonadota</taxon>
        <taxon>Alphaproteobacteria</taxon>
        <taxon>Maricaulales</taxon>
        <taxon>Maricaulaceae</taxon>
        <taxon>Marinicauda</taxon>
    </lineage>
</organism>
<reference evidence="12" key="1">
    <citation type="submission" date="2018-05" db="EMBL/GenBank/DDBJ databases">
        <authorList>
            <person name="Liu B.-T."/>
        </authorList>
    </citation>
    <scope>NUCLEOTIDE SEQUENCE [LARGE SCALE GENOMIC DNA]</scope>
    <source>
        <strain evidence="12">WD6-1</strain>
    </source>
</reference>
<comment type="subcellular location">
    <subcellularLocation>
        <location evidence="9">Cytoplasm</location>
    </subcellularLocation>
</comment>
<evidence type="ECO:0000256" key="5">
    <source>
        <dbReference type="ARBA" id="ARBA00022741"/>
    </source>
</evidence>
<keyword evidence="5 9" id="KW-0547">Nucleotide-binding</keyword>
<feature type="binding site" evidence="9">
    <location>
        <begin position="328"/>
        <end position="332"/>
    </location>
    <ligand>
        <name>ATP</name>
        <dbReference type="ChEBI" id="CHEBI:30616"/>
    </ligand>
</feature>
<dbReference type="EMBL" id="QEXV01000001">
    <property type="protein sequence ID" value="PWE18505.1"/>
    <property type="molecule type" value="Genomic_DNA"/>
</dbReference>
<keyword evidence="2 9" id="KW-0963">Cytoplasm</keyword>
<evidence type="ECO:0000256" key="7">
    <source>
        <dbReference type="ARBA" id="ARBA00022840"/>
    </source>
</evidence>
<keyword evidence="8 9" id="KW-0460">Magnesium</keyword>
<dbReference type="GO" id="GO:0008776">
    <property type="term" value="F:acetate kinase activity"/>
    <property type="evidence" value="ECO:0007669"/>
    <property type="project" value="UniProtKB-UniRule"/>
</dbReference>
<feature type="binding site" evidence="9">
    <location>
        <position position="16"/>
    </location>
    <ligand>
        <name>ATP</name>
        <dbReference type="ChEBI" id="CHEBI:30616"/>
    </ligand>
</feature>
<dbReference type="HAMAP" id="MF_00020">
    <property type="entry name" value="Acetate_kinase"/>
    <property type="match status" value="1"/>
</dbReference>
<feature type="binding site" evidence="9">
    <location>
        <begin position="283"/>
        <end position="285"/>
    </location>
    <ligand>
        <name>ATP</name>
        <dbReference type="ChEBI" id="CHEBI:30616"/>
    </ligand>
</feature>
<feature type="site" description="Transition state stabilizer" evidence="9">
    <location>
        <position position="241"/>
    </location>
</feature>
<dbReference type="GO" id="GO:0006083">
    <property type="term" value="P:acetate metabolic process"/>
    <property type="evidence" value="ECO:0007669"/>
    <property type="project" value="TreeGrafter"/>
</dbReference>
<dbReference type="GO" id="GO:0000287">
    <property type="term" value="F:magnesium ion binding"/>
    <property type="evidence" value="ECO:0007669"/>
    <property type="project" value="UniProtKB-UniRule"/>
</dbReference>
<dbReference type="AlphaFoldDB" id="A0A2U2BWW5"/>
<feature type="binding site" evidence="9">
    <location>
        <position position="379"/>
    </location>
    <ligand>
        <name>Mg(2+)</name>
        <dbReference type="ChEBI" id="CHEBI:18420"/>
    </ligand>
</feature>
<dbReference type="PROSITE" id="PS01075">
    <property type="entry name" value="ACETATE_KINASE_1"/>
    <property type="match status" value="1"/>
</dbReference>
<dbReference type="UniPathway" id="UPA00340">
    <property type="reaction ID" value="UER00458"/>
</dbReference>
<protein>
    <recommendedName>
        <fullName evidence="9">Acetate kinase</fullName>
        <ecNumber evidence="9">2.7.2.1</ecNumber>
    </recommendedName>
    <alternativeName>
        <fullName evidence="9">Acetokinase</fullName>
    </alternativeName>
</protein>
<evidence type="ECO:0000256" key="9">
    <source>
        <dbReference type="HAMAP-Rule" id="MF_00020"/>
    </source>
</evidence>
<dbReference type="InterPro" id="IPR000890">
    <property type="entry name" value="Aliphatic_acid_kin_short-chain"/>
</dbReference>
<evidence type="ECO:0000256" key="4">
    <source>
        <dbReference type="ARBA" id="ARBA00022723"/>
    </source>
</evidence>
<evidence type="ECO:0000256" key="6">
    <source>
        <dbReference type="ARBA" id="ARBA00022777"/>
    </source>
</evidence>
<dbReference type="GO" id="GO:0006085">
    <property type="term" value="P:acetyl-CoA biosynthetic process"/>
    <property type="evidence" value="ECO:0007669"/>
    <property type="project" value="UniProtKB-UniRule"/>
</dbReference>
<dbReference type="Pfam" id="PF00871">
    <property type="entry name" value="Acetate_kinase"/>
    <property type="match status" value="1"/>
</dbReference>
<evidence type="ECO:0000256" key="3">
    <source>
        <dbReference type="ARBA" id="ARBA00022679"/>
    </source>
</evidence>
<name>A0A2U2BWW5_9PROT</name>
<evidence type="ECO:0000256" key="10">
    <source>
        <dbReference type="RuleBase" id="RU003835"/>
    </source>
</evidence>
<proteinExistence type="inferred from homology"/>
<dbReference type="RefSeq" id="WP_109251780.1">
    <property type="nucleotide sequence ID" value="NZ_QEXV01000001.1"/>
</dbReference>
<dbReference type="Gene3D" id="3.30.420.40">
    <property type="match status" value="2"/>
</dbReference>
<feature type="binding site" evidence="9">
    <location>
        <position position="93"/>
    </location>
    <ligand>
        <name>substrate</name>
    </ligand>
</feature>
<gene>
    <name evidence="9" type="primary">ackA</name>
    <name evidence="11" type="ORF">DDZ18_02555</name>
</gene>
<dbReference type="EC" id="2.7.2.1" evidence="9"/>
<comment type="subunit">
    <text evidence="9">Homodimer.</text>
</comment>
<evidence type="ECO:0000256" key="8">
    <source>
        <dbReference type="ARBA" id="ARBA00022842"/>
    </source>
</evidence>
<keyword evidence="3 9" id="KW-0808">Transferase</keyword>
<keyword evidence="6 9" id="KW-0418">Kinase</keyword>
<dbReference type="PRINTS" id="PR00471">
    <property type="entry name" value="ACETATEKNASE"/>
</dbReference>
<feature type="binding site" evidence="9">
    <location>
        <begin position="208"/>
        <end position="212"/>
    </location>
    <ligand>
        <name>ATP</name>
        <dbReference type="ChEBI" id="CHEBI:30616"/>
    </ligand>
</feature>
<feature type="active site" description="Proton donor/acceptor" evidence="9">
    <location>
        <position position="150"/>
    </location>
</feature>
<comment type="pathway">
    <text evidence="9">Metabolic intermediate biosynthesis; acetyl-CoA biosynthesis; acetyl-CoA from acetate: step 1/2.</text>
</comment>
<dbReference type="PANTHER" id="PTHR21060:SF21">
    <property type="entry name" value="ACETATE KINASE"/>
    <property type="match status" value="1"/>
</dbReference>
<evidence type="ECO:0000256" key="2">
    <source>
        <dbReference type="ARBA" id="ARBA00022490"/>
    </source>
</evidence>
<dbReference type="GO" id="GO:0005829">
    <property type="term" value="C:cytosol"/>
    <property type="evidence" value="ECO:0007669"/>
    <property type="project" value="TreeGrafter"/>
</dbReference>
<comment type="function">
    <text evidence="9">Catalyzes the formation of acetyl phosphate from acetate and ATP. Can also catalyze the reverse reaction.</text>
</comment>
<keyword evidence="12" id="KW-1185">Reference proteome</keyword>
<dbReference type="Proteomes" id="UP000245168">
    <property type="component" value="Unassembled WGS sequence"/>
</dbReference>
<keyword evidence="7 9" id="KW-0067">ATP-binding</keyword>
<dbReference type="PIRSF" id="PIRSF000722">
    <property type="entry name" value="Acetate_prop_kin"/>
    <property type="match status" value="1"/>
</dbReference>
<comment type="catalytic activity">
    <reaction evidence="9">
        <text>acetate + ATP = acetyl phosphate + ADP</text>
        <dbReference type="Rhea" id="RHEA:11352"/>
        <dbReference type="ChEBI" id="CHEBI:22191"/>
        <dbReference type="ChEBI" id="CHEBI:30089"/>
        <dbReference type="ChEBI" id="CHEBI:30616"/>
        <dbReference type="ChEBI" id="CHEBI:456216"/>
        <dbReference type="EC" id="2.7.2.1"/>
    </reaction>
</comment>
<accession>A0A2U2BWW5</accession>
<dbReference type="GO" id="GO:0005524">
    <property type="term" value="F:ATP binding"/>
    <property type="evidence" value="ECO:0007669"/>
    <property type="project" value="UniProtKB-KW"/>
</dbReference>
<dbReference type="PANTHER" id="PTHR21060">
    <property type="entry name" value="ACETATE KINASE"/>
    <property type="match status" value="1"/>
</dbReference>
<dbReference type="OrthoDB" id="9802453at2"/>
<dbReference type="InterPro" id="IPR043129">
    <property type="entry name" value="ATPase_NBD"/>
</dbReference>
<keyword evidence="4 9" id="KW-0479">Metal-binding</keyword>
<feature type="binding site" evidence="9">
    <location>
        <position position="9"/>
    </location>
    <ligand>
        <name>Mg(2+)</name>
        <dbReference type="ChEBI" id="CHEBI:18420"/>
    </ligand>
</feature>
<evidence type="ECO:0000256" key="1">
    <source>
        <dbReference type="ARBA" id="ARBA00008748"/>
    </source>
</evidence>
<dbReference type="InterPro" id="IPR023865">
    <property type="entry name" value="Aliphatic_acid_kinase_CS"/>
</dbReference>
<sequence length="396" mass="41128">MTDAVLVLNVGSSSVKLALYALDDVSAARLRGRVTGIGTRPEADIVDADGVALAPGPAAELAPKSSHPACLDALLAAVADDAAAYEVRAVGHRIVHGGRDHAEPVAIDDAVRDALEALTPLAPGHQPHNLAGVDAARKRWPEAIPVACFDTAFHRTQPRQAELFALPRAYADRGVIRYGFHGLSYEHIAAVAPDIVGEAARGRLIAAHLGHGASLCAMRDGKSVATTMGFTALDGLPMARRSGAIDPGVLLHLLQEDGMSPEAVADLLHNRSGLYGLSGVSDDMRDLLASDDPNAAEAVEHFCYRAAREIGGLAATLGGLDALVFTAGIGEHAAPVRARIVELCGWLGADLDPAANAADGPRISTADSTVSAWVIPTDEESRIARGARTVLQAGRT</sequence>
<dbReference type="SUPFAM" id="SSF53067">
    <property type="entry name" value="Actin-like ATPase domain"/>
    <property type="match status" value="2"/>
</dbReference>
<comment type="cofactor">
    <cofactor evidence="9">
        <name>Mg(2+)</name>
        <dbReference type="ChEBI" id="CHEBI:18420"/>
    </cofactor>
    <cofactor evidence="9">
        <name>Mn(2+)</name>
        <dbReference type="ChEBI" id="CHEBI:29035"/>
    </cofactor>
    <text evidence="9">Mg(2+). Can also accept Mn(2+).</text>
</comment>
<dbReference type="InterPro" id="IPR004372">
    <property type="entry name" value="Ac/propionate_kinase"/>
</dbReference>
<dbReference type="PROSITE" id="PS01076">
    <property type="entry name" value="ACETATE_KINASE_2"/>
    <property type="match status" value="1"/>
</dbReference>